<dbReference type="Proteomes" id="UP001530293">
    <property type="component" value="Unassembled WGS sequence"/>
</dbReference>
<evidence type="ECO:0000313" key="3">
    <source>
        <dbReference type="Proteomes" id="UP001530293"/>
    </source>
</evidence>
<evidence type="ECO:0000256" key="1">
    <source>
        <dbReference type="SAM" id="Coils"/>
    </source>
</evidence>
<evidence type="ECO:0000313" key="2">
    <source>
        <dbReference type="EMBL" id="KAL3756523.1"/>
    </source>
</evidence>
<proteinExistence type="predicted"/>
<sequence>MTASPIISLRTASFTAGTILVTGILLHQRKSITTCYRRRRGIGGIARWIWLGDYLPPQLRQSMDALDEVEILMAKSEQELEQIEVSVERIRLESVDDEIMNSTPSEDTENSSIFQQNPELRTQIGIFSNNLDKLAAKIDSIKSHSDEEVKQRKKCMSNGIVKLMNDLDTMIASFDSR</sequence>
<feature type="coiled-coil region" evidence="1">
    <location>
        <begin position="59"/>
        <end position="93"/>
    </location>
</feature>
<organism evidence="2 3">
    <name type="scientific">Discostella pseudostelligera</name>
    <dbReference type="NCBI Taxonomy" id="259834"/>
    <lineage>
        <taxon>Eukaryota</taxon>
        <taxon>Sar</taxon>
        <taxon>Stramenopiles</taxon>
        <taxon>Ochrophyta</taxon>
        <taxon>Bacillariophyta</taxon>
        <taxon>Coscinodiscophyceae</taxon>
        <taxon>Thalassiosirophycidae</taxon>
        <taxon>Stephanodiscales</taxon>
        <taxon>Stephanodiscaceae</taxon>
        <taxon>Discostella</taxon>
    </lineage>
</organism>
<reference evidence="2 3" key="1">
    <citation type="submission" date="2024-10" db="EMBL/GenBank/DDBJ databases">
        <title>Updated reference genomes for cyclostephanoid diatoms.</title>
        <authorList>
            <person name="Roberts W.R."/>
            <person name="Alverson A.J."/>
        </authorList>
    </citation>
    <scope>NUCLEOTIDE SEQUENCE [LARGE SCALE GENOMIC DNA]</scope>
    <source>
        <strain evidence="2 3">AJA232-27</strain>
    </source>
</reference>
<dbReference type="SUPFAM" id="SSF63491">
    <property type="entry name" value="BAG domain"/>
    <property type="match status" value="1"/>
</dbReference>
<gene>
    <name evidence="2" type="ORF">ACHAWU_009917</name>
</gene>
<name>A0ABD3LYH3_9STRA</name>
<dbReference type="EMBL" id="JALLBG020000303">
    <property type="protein sequence ID" value="KAL3756523.1"/>
    <property type="molecule type" value="Genomic_DNA"/>
</dbReference>
<keyword evidence="3" id="KW-1185">Reference proteome</keyword>
<comment type="caution">
    <text evidence="2">The sequence shown here is derived from an EMBL/GenBank/DDBJ whole genome shotgun (WGS) entry which is preliminary data.</text>
</comment>
<protein>
    <submittedName>
        <fullName evidence="2">Uncharacterized protein</fullName>
    </submittedName>
</protein>
<dbReference type="AlphaFoldDB" id="A0ABD3LYH3"/>
<accession>A0ABD3LYH3</accession>
<keyword evidence="1" id="KW-0175">Coiled coil</keyword>